<evidence type="ECO:0008006" key="2">
    <source>
        <dbReference type="Google" id="ProtNLM"/>
    </source>
</evidence>
<gene>
    <name evidence="1" type="ORF">S01H1_57920</name>
</gene>
<dbReference type="SUPFAM" id="SSF55874">
    <property type="entry name" value="ATPase domain of HSP90 chaperone/DNA topoisomerase II/histidine kinase"/>
    <property type="match status" value="1"/>
</dbReference>
<dbReference type="Gene3D" id="3.30.565.10">
    <property type="entry name" value="Histidine kinase-like ATPase, C-terminal domain"/>
    <property type="match status" value="1"/>
</dbReference>
<accession>X0VX26</accession>
<feature type="non-terminal residue" evidence="1">
    <location>
        <position position="256"/>
    </location>
</feature>
<evidence type="ECO:0000313" key="1">
    <source>
        <dbReference type="EMBL" id="GAG15682.1"/>
    </source>
</evidence>
<proteinExistence type="predicted"/>
<protein>
    <recommendedName>
        <fullName evidence="2">ATP-binding protein</fullName>
    </recommendedName>
</protein>
<feature type="non-terminal residue" evidence="1">
    <location>
        <position position="1"/>
    </location>
</feature>
<dbReference type="AlphaFoldDB" id="X0VX26"/>
<name>X0VX26_9ZZZZ</name>
<dbReference type="InterPro" id="IPR036890">
    <property type="entry name" value="HATPase_C_sf"/>
</dbReference>
<dbReference type="Pfam" id="PF13589">
    <property type="entry name" value="HATPase_c_3"/>
    <property type="match status" value="1"/>
</dbReference>
<reference evidence="1" key="1">
    <citation type="journal article" date="2014" name="Front. Microbiol.">
        <title>High frequency of phylogenetically diverse reductive dehalogenase-homologous genes in deep subseafloor sedimentary metagenomes.</title>
        <authorList>
            <person name="Kawai M."/>
            <person name="Futagami T."/>
            <person name="Toyoda A."/>
            <person name="Takaki Y."/>
            <person name="Nishi S."/>
            <person name="Hori S."/>
            <person name="Arai W."/>
            <person name="Tsubouchi T."/>
            <person name="Morono Y."/>
            <person name="Uchiyama I."/>
            <person name="Ito T."/>
            <person name="Fujiyama A."/>
            <person name="Inagaki F."/>
            <person name="Takami H."/>
        </authorList>
    </citation>
    <scope>NUCLEOTIDE SEQUENCE</scope>
    <source>
        <strain evidence="1">Expedition CK06-06</strain>
    </source>
</reference>
<comment type="caution">
    <text evidence="1">The sequence shown here is derived from an EMBL/GenBank/DDBJ whole genome shotgun (WGS) entry which is preliminary data.</text>
</comment>
<dbReference type="EMBL" id="BARS01037804">
    <property type="protein sequence ID" value="GAG15682.1"/>
    <property type="molecule type" value="Genomic_DNA"/>
</dbReference>
<sequence>SIDAMPTKELFIDMLTRDIELIPAILDLVDNSVDGARRLKGNGSYKDFQVRLETSPDQLRMVDNCGGIDVDLARKYAFRFGKPGNAPVLAHSIGKFGVGMKRAFFKLGQVFEIESKAKNSSFTLKVDVVKWARDESKWEFRFDRVQEGLKTISKDKRGTAIRVTKLRTEVAAEFKLSSFERNLDGALATHLQDALTRGLTITLNQIPIEQKPLELLDHSKLLPAFKKVTYRHRNEKPVVVKLYCGLGPGREAREMA</sequence>
<organism evidence="1">
    <name type="scientific">marine sediment metagenome</name>
    <dbReference type="NCBI Taxonomy" id="412755"/>
    <lineage>
        <taxon>unclassified sequences</taxon>
        <taxon>metagenomes</taxon>
        <taxon>ecological metagenomes</taxon>
    </lineage>
</organism>